<dbReference type="GO" id="GO:0005634">
    <property type="term" value="C:nucleus"/>
    <property type="evidence" value="ECO:0007669"/>
    <property type="project" value="TreeGrafter"/>
</dbReference>
<evidence type="ECO:0000313" key="4">
    <source>
        <dbReference type="Proteomes" id="UP000054166"/>
    </source>
</evidence>
<evidence type="ECO:0000256" key="1">
    <source>
        <dbReference type="ARBA" id="ARBA00022741"/>
    </source>
</evidence>
<keyword evidence="2" id="KW-0067">ATP-binding</keyword>
<dbReference type="AlphaFoldDB" id="A0A0C3BSF5"/>
<evidence type="ECO:0000313" key="3">
    <source>
        <dbReference type="EMBL" id="KIM89463.1"/>
    </source>
</evidence>
<keyword evidence="1" id="KW-0547">Nucleotide-binding</keyword>
<dbReference type="GO" id="GO:0000027">
    <property type="term" value="P:ribosomal large subunit assembly"/>
    <property type="evidence" value="ECO:0007669"/>
    <property type="project" value="TreeGrafter"/>
</dbReference>
<dbReference type="GO" id="GO:0000055">
    <property type="term" value="P:ribosomal large subunit export from nucleus"/>
    <property type="evidence" value="ECO:0007669"/>
    <property type="project" value="TreeGrafter"/>
</dbReference>
<protein>
    <submittedName>
        <fullName evidence="3">Uncharacterized protein</fullName>
    </submittedName>
</protein>
<dbReference type="InParanoid" id="A0A0C3BSF5"/>
<organism evidence="3 4">
    <name type="scientific">Piloderma croceum (strain F 1598)</name>
    <dbReference type="NCBI Taxonomy" id="765440"/>
    <lineage>
        <taxon>Eukaryota</taxon>
        <taxon>Fungi</taxon>
        <taxon>Dikarya</taxon>
        <taxon>Basidiomycota</taxon>
        <taxon>Agaricomycotina</taxon>
        <taxon>Agaricomycetes</taxon>
        <taxon>Agaricomycetidae</taxon>
        <taxon>Atheliales</taxon>
        <taxon>Atheliaceae</taxon>
        <taxon>Piloderma</taxon>
    </lineage>
</organism>
<keyword evidence="4" id="KW-1185">Reference proteome</keyword>
<gene>
    <name evidence="3" type="ORF">PILCRDRAFT_226262</name>
</gene>
<dbReference type="Proteomes" id="UP000054166">
    <property type="component" value="Unassembled WGS sequence"/>
</dbReference>
<dbReference type="GO" id="GO:0005524">
    <property type="term" value="F:ATP binding"/>
    <property type="evidence" value="ECO:0007669"/>
    <property type="project" value="UniProtKB-KW"/>
</dbReference>
<dbReference type="OrthoDB" id="5186at2759"/>
<reference evidence="3 4" key="1">
    <citation type="submission" date="2014-04" db="EMBL/GenBank/DDBJ databases">
        <authorList>
            <consortium name="DOE Joint Genome Institute"/>
            <person name="Kuo A."/>
            <person name="Tarkka M."/>
            <person name="Buscot F."/>
            <person name="Kohler A."/>
            <person name="Nagy L.G."/>
            <person name="Floudas D."/>
            <person name="Copeland A."/>
            <person name="Barry K.W."/>
            <person name="Cichocki N."/>
            <person name="Veneault-Fourrey C."/>
            <person name="LaButti K."/>
            <person name="Lindquist E.A."/>
            <person name="Lipzen A."/>
            <person name="Lundell T."/>
            <person name="Morin E."/>
            <person name="Murat C."/>
            <person name="Sun H."/>
            <person name="Tunlid A."/>
            <person name="Henrissat B."/>
            <person name="Grigoriev I.V."/>
            <person name="Hibbett D.S."/>
            <person name="Martin F."/>
            <person name="Nordberg H.P."/>
            <person name="Cantor M.N."/>
            <person name="Hua S.X."/>
        </authorList>
    </citation>
    <scope>NUCLEOTIDE SEQUENCE [LARGE SCALE GENOMIC DNA]</scope>
    <source>
        <strain evidence="3 4">F 1598</strain>
    </source>
</reference>
<reference evidence="4" key="2">
    <citation type="submission" date="2015-01" db="EMBL/GenBank/DDBJ databases">
        <title>Evolutionary Origins and Diversification of the Mycorrhizal Mutualists.</title>
        <authorList>
            <consortium name="DOE Joint Genome Institute"/>
            <consortium name="Mycorrhizal Genomics Consortium"/>
            <person name="Kohler A."/>
            <person name="Kuo A."/>
            <person name="Nagy L.G."/>
            <person name="Floudas D."/>
            <person name="Copeland A."/>
            <person name="Barry K.W."/>
            <person name="Cichocki N."/>
            <person name="Veneault-Fourrey C."/>
            <person name="LaButti K."/>
            <person name="Lindquist E.A."/>
            <person name="Lipzen A."/>
            <person name="Lundell T."/>
            <person name="Morin E."/>
            <person name="Murat C."/>
            <person name="Riley R."/>
            <person name="Ohm R."/>
            <person name="Sun H."/>
            <person name="Tunlid A."/>
            <person name="Henrissat B."/>
            <person name="Grigoriev I.V."/>
            <person name="Hibbett D.S."/>
            <person name="Martin F."/>
        </authorList>
    </citation>
    <scope>NUCLEOTIDE SEQUENCE [LARGE SCALE GENOMIC DNA]</scope>
    <source>
        <strain evidence="4">F 1598</strain>
    </source>
</reference>
<dbReference type="EMBL" id="KN832975">
    <property type="protein sequence ID" value="KIM89463.1"/>
    <property type="molecule type" value="Genomic_DNA"/>
</dbReference>
<proteinExistence type="predicted"/>
<evidence type="ECO:0000256" key="2">
    <source>
        <dbReference type="ARBA" id="ARBA00022840"/>
    </source>
</evidence>
<sequence length="1148" mass="129214">MSSLTQYEASIRRHVQLTLMQCGSKVSRTTQLSGLLLQAMLMLSACFANSFGGDAGRLITQMSENCQFGVPALMVELVETMEKSTNPALSRAVQQLLHPSILQFASHPQPRDRNISNLGRCWIALSRVFIDLFVPDAPIDPAAVQQCASELWCYEELTLNAEVELQRQVELHTAGNSSNVVIAYLETRLNEVRRYLAELSSGPLHNKRDITRLHAFWSEIFQFQTQVISSSKIDSLLGLFEAGDSSAAMREQVIQESVAGFCQRLESVYPDFEDIRSPFQQALLYLRLGLRLVAHASIGGAHNSSDSLNHISTGLVAFPSVQSTAMLSMQSPTNNAESVPPFRRVLLTVAGIALERSLGVDVIANIRTIETTYEQAFRLWSIDRARENQKNQESESLYRRKALNHDAADEDEIEEQEFLELFPAFEDVMDKDRSLLPPGKKSDLVDSLQIQLLAGLHHSLFGISSGAISDARQTFQALRTTALISLLESQMPSLPDVLDNESITFQLSILRDRLFELNGHHDPAEKSYDFYTDANIQEVKKATFVVESLRNRLEVIIREWPDQMVLQHLKHRCDGILSLDLHSSVAKVLSALEQLLLQTQDWEIYANRQNTLKDHQQSLTSLIVEWRRLELSCWQMLLQSQAQLFANGASESWFRLYDISVRGALAAADDESRESPGALAQYLNQFVPLLDEFVRSSPLGQYESRMRLLQTFESYVECLSLAKTGQHCWTLQRVRRLLHATSRYYNLFSPQIVASLSEQRAMLERETQAFIKLASWKDVNVHALKQSAQRTHHNLYKIVRKFRDVMRQPITNHLQPIFAGDSESKHMDMDSYADVSMATGQPSFPPGDTALTAAHLVDLDRTYQKFDSFITNRIRRSTRLHSSLTIDDLATNIIVTAKGLAGESIPKELSAAKRVKQHKALLVRKRKAWSDLLKELKRGGLSVNLKPDILRQQSDSLWIREQPVFSTAATELISTVKVDLYFDRLHAALPQLRTSLSEHHSDVTTKDLQRAIMLLESGFAHALEARSSLAGALEVYAKFNQLSRRLHAFSTSKILAFDLPVYDEISRLRTIACKLADALNEVVHALITFDNLQPSSGTTSRLIEDVRIVATTTSASRDRLTELMLGLEVNSSLILLASMSFVPTIDAL</sequence>
<dbReference type="PANTHER" id="PTHR48103">
    <property type="entry name" value="MIDASIN-RELATED"/>
    <property type="match status" value="1"/>
</dbReference>
<dbReference type="GO" id="GO:0030687">
    <property type="term" value="C:preribosome, large subunit precursor"/>
    <property type="evidence" value="ECO:0007669"/>
    <property type="project" value="TreeGrafter"/>
</dbReference>
<dbReference type="PANTHER" id="PTHR48103:SF2">
    <property type="entry name" value="MIDASIN"/>
    <property type="match status" value="1"/>
</dbReference>
<name>A0A0C3BSF5_PILCF</name>
<dbReference type="STRING" id="765440.A0A0C3BSF5"/>
<dbReference type="HOGENOM" id="CLU_276822_0_0_1"/>
<accession>A0A0C3BSF5</accession>